<dbReference type="Proteomes" id="UP000521872">
    <property type="component" value="Unassembled WGS sequence"/>
</dbReference>
<evidence type="ECO:0000256" key="1">
    <source>
        <dbReference type="SAM" id="MobiDB-lite"/>
    </source>
</evidence>
<sequence length="183" mass="20387">MSSSGNPPSNCKPMDNTLPVDPSQPATPKVVLDIPAGFVELVEPFEDGQRLVRVPKHWLEHHAHERGAYRKKAELEVKKQSNGNGGRTSIETADLTIVRLEYPANPELSNHERLNLHAEVLALQERLGISYKDACHRLYLAEIEKNKAFRDSLSAAREFQARVQQAASFAADSQPANTKPKED</sequence>
<reference evidence="2 4" key="1">
    <citation type="submission" date="2019-12" db="EMBL/GenBank/DDBJ databases">
        <authorList>
            <person name="Floudas D."/>
            <person name="Bentzer J."/>
            <person name="Ahren D."/>
            <person name="Johansson T."/>
            <person name="Persson P."/>
            <person name="Tunlid A."/>
        </authorList>
    </citation>
    <scope>NUCLEOTIDE SEQUENCE [LARGE SCALE GENOMIC DNA]</scope>
    <source>
        <strain evidence="2 4">CBS 102.39</strain>
    </source>
</reference>
<keyword evidence="4" id="KW-1185">Reference proteome</keyword>
<comment type="caution">
    <text evidence="2">The sequence shown here is derived from an EMBL/GenBank/DDBJ whole genome shotgun (WGS) entry which is preliminary data.</text>
</comment>
<accession>A0A8H4QWL4</accession>
<dbReference type="OrthoDB" id="3044119at2759"/>
<evidence type="ECO:0000313" key="4">
    <source>
        <dbReference type="Proteomes" id="UP000521872"/>
    </source>
</evidence>
<organism evidence="2 4">
    <name type="scientific">Agrocybe pediades</name>
    <dbReference type="NCBI Taxonomy" id="84607"/>
    <lineage>
        <taxon>Eukaryota</taxon>
        <taxon>Fungi</taxon>
        <taxon>Dikarya</taxon>
        <taxon>Basidiomycota</taxon>
        <taxon>Agaricomycotina</taxon>
        <taxon>Agaricomycetes</taxon>
        <taxon>Agaricomycetidae</taxon>
        <taxon>Agaricales</taxon>
        <taxon>Agaricineae</taxon>
        <taxon>Strophariaceae</taxon>
        <taxon>Agrocybe</taxon>
    </lineage>
</organism>
<dbReference type="EMBL" id="JAACJL010000020">
    <property type="protein sequence ID" value="KAF4618025.1"/>
    <property type="molecule type" value="Genomic_DNA"/>
</dbReference>
<name>A0A8H4QWL4_9AGAR</name>
<feature type="region of interest" description="Disordered" evidence="1">
    <location>
        <begin position="1"/>
        <end position="27"/>
    </location>
</feature>
<dbReference type="AlphaFoldDB" id="A0A8H4QWL4"/>
<evidence type="ECO:0000313" key="2">
    <source>
        <dbReference type="EMBL" id="KAF4618025.1"/>
    </source>
</evidence>
<proteinExistence type="predicted"/>
<evidence type="ECO:0000313" key="3">
    <source>
        <dbReference type="EMBL" id="KAF4618334.1"/>
    </source>
</evidence>
<gene>
    <name evidence="3" type="ORF">D9613_011581</name>
    <name evidence="2" type="ORF">D9613_012869</name>
</gene>
<protein>
    <submittedName>
        <fullName evidence="2">Uncharacterized protein</fullName>
    </submittedName>
</protein>
<dbReference type="EMBL" id="JAACJL010000018">
    <property type="protein sequence ID" value="KAF4618334.1"/>
    <property type="molecule type" value="Genomic_DNA"/>
</dbReference>